<dbReference type="InterPro" id="IPR036778">
    <property type="entry name" value="OHCU_decarboxylase_sf"/>
</dbReference>
<evidence type="ECO:0000256" key="2">
    <source>
        <dbReference type="SAM" id="MobiDB-lite"/>
    </source>
</evidence>
<dbReference type="Gene3D" id="1.10.3330.10">
    <property type="entry name" value="Oxo-4-hydroxy-4-carboxy-5-ureidoimidazoline decarboxylase"/>
    <property type="match status" value="1"/>
</dbReference>
<evidence type="ECO:0000256" key="1">
    <source>
        <dbReference type="ARBA" id="ARBA00022631"/>
    </source>
</evidence>
<dbReference type="RefSeq" id="WP_308488522.1">
    <property type="nucleotide sequence ID" value="NZ_JAVFCB010000003.1"/>
</dbReference>
<keyword evidence="5" id="KW-1185">Reference proteome</keyword>
<dbReference type="SUPFAM" id="SSF158694">
    <property type="entry name" value="UraD-Like"/>
    <property type="match status" value="1"/>
</dbReference>
<proteinExistence type="predicted"/>
<reference evidence="4 5" key="1">
    <citation type="submission" date="2023-08" db="EMBL/GenBank/DDBJ databases">
        <title>Microbacterium sp. nov., isolated from a waste landfill.</title>
        <authorList>
            <person name="Wen W."/>
        </authorList>
    </citation>
    <scope>NUCLEOTIDE SEQUENCE [LARGE SCALE GENOMIC DNA]</scope>
    <source>
        <strain evidence="4 5">ASV81</strain>
    </source>
</reference>
<dbReference type="InterPro" id="IPR018020">
    <property type="entry name" value="OHCU_decarboxylase"/>
</dbReference>
<gene>
    <name evidence="4" type="ORF">RBR11_06585</name>
</gene>
<organism evidence="4 5">
    <name type="scientific">Microbacterium capsulatum</name>
    <dbReference type="NCBI Taxonomy" id="3041921"/>
    <lineage>
        <taxon>Bacteria</taxon>
        <taxon>Bacillati</taxon>
        <taxon>Actinomycetota</taxon>
        <taxon>Actinomycetes</taxon>
        <taxon>Micrococcales</taxon>
        <taxon>Microbacteriaceae</taxon>
        <taxon>Microbacterium</taxon>
    </lineage>
</organism>
<feature type="region of interest" description="Disordered" evidence="2">
    <location>
        <begin position="1"/>
        <end position="37"/>
    </location>
</feature>
<evidence type="ECO:0000313" key="5">
    <source>
        <dbReference type="Proteomes" id="UP001230289"/>
    </source>
</evidence>
<comment type="caution">
    <text evidence="4">The sequence shown here is derived from an EMBL/GenBank/DDBJ whole genome shotgun (WGS) entry which is preliminary data.</text>
</comment>
<name>A0ABU0XEN6_9MICO</name>
<evidence type="ECO:0000313" key="4">
    <source>
        <dbReference type="EMBL" id="MDQ4213579.1"/>
    </source>
</evidence>
<feature type="compositionally biased region" description="Basic and acidic residues" evidence="2">
    <location>
        <begin position="1"/>
        <end position="10"/>
    </location>
</feature>
<accession>A0ABU0XEN6</accession>
<dbReference type="Proteomes" id="UP001230289">
    <property type="component" value="Unassembled WGS sequence"/>
</dbReference>
<evidence type="ECO:0000259" key="3">
    <source>
        <dbReference type="Pfam" id="PF09349"/>
    </source>
</evidence>
<protein>
    <submittedName>
        <fullName evidence="4">2-oxo-4-hydroxy-4-carboxy-5-ureidoimidazoline decarboxylase</fullName>
    </submittedName>
</protein>
<keyword evidence="1" id="KW-0659">Purine metabolism</keyword>
<feature type="domain" description="Oxo-4-hydroxy-4-carboxy-5-ureidoimidazoline decarboxylase" evidence="3">
    <location>
        <begin position="12"/>
        <end position="149"/>
    </location>
</feature>
<sequence length="164" mass="17637">MTRAAPEHANTEMSEQDAARLIDEVSPSPSLAARVHSAAAEQPTASLTTIARDTVMDLDEAALLDALSGVDPFRRRTDVTRAENRGLARLEELAHEHEERFGVRLVLAREGRDDDALAEEAVQRLALADRAQALAAAQQSLADILAWRIRAALAPAAPETPSDG</sequence>
<dbReference type="EMBL" id="JAVFCB010000003">
    <property type="protein sequence ID" value="MDQ4213579.1"/>
    <property type="molecule type" value="Genomic_DNA"/>
</dbReference>
<dbReference type="Pfam" id="PF09349">
    <property type="entry name" value="OHCU_decarbox"/>
    <property type="match status" value="1"/>
</dbReference>